<evidence type="ECO:0000313" key="3">
    <source>
        <dbReference type="EMBL" id="PMP81120.1"/>
    </source>
</evidence>
<comment type="caution">
    <text evidence="3">The sequence shown here is derived from an EMBL/GenBank/DDBJ whole genome shotgun (WGS) entry which is preliminary data.</text>
</comment>
<dbReference type="Proteomes" id="UP000236910">
    <property type="component" value="Unassembled WGS sequence"/>
</dbReference>
<sequence length="542" mass="61428">MKIKISIKLLSPLLIGSSKESYGIAKSQLAYNNMALITGSELKGNLRYIFKTIPALNKFEVPLFGDSNNAGKLLFETLQLENPSYIERMGVSIDRNLKVSANEKLFTVRALNHPDRSFEGYIKVNGKLSESEKSSLVTAANLIDKIGSMKSRGFGKVKIDLDFVEDQNTIPENIEEGIYEMIFKVKSPIILTAEMAKTYLYTSRTFVSGETLKGSYAEFFDKNSDIFKQIFNHGRVHFPFLYPSSNNRSLIPSPQTLFTQKHSNGEMIYDITLGKYIERLFAEKGLKYILTDKTIKDGKEIRLEPAKGYFDPDKSTLYSLNSQKFFSTQIEIDPFTKTAKSGILRSYDAFYPDYLGGYLKVNSQNKDLVKEIIGHKEIQIGNSRTRGFGHLELHSVQKINDDFSSSLKIANDAFKEIVDKINQMNGTKDFEIKNTIVPVVLTSDLIEKDFENLFGEGFNLKMAFTRRQNISGYSTYSKSNKTLYNSIVAGSVFLFENDKDLNSVSQILSQKRYKGLGYLTESGFGDFSIYIPLKGVQRRRLQ</sequence>
<proteinExistence type="predicted"/>
<dbReference type="Pfam" id="PF03787">
    <property type="entry name" value="RAMPs"/>
    <property type="match status" value="2"/>
</dbReference>
<protein>
    <recommendedName>
        <fullName evidence="2">CRISPR type III-associated protein domain-containing protein</fullName>
    </recommendedName>
</protein>
<feature type="domain" description="CRISPR type III-associated protein" evidence="2">
    <location>
        <begin position="303"/>
        <end position="392"/>
    </location>
</feature>
<evidence type="ECO:0000313" key="4">
    <source>
        <dbReference type="Proteomes" id="UP000236910"/>
    </source>
</evidence>
<dbReference type="InterPro" id="IPR005537">
    <property type="entry name" value="RAMP_III_fam"/>
</dbReference>
<dbReference type="PANTHER" id="PTHR35579">
    <property type="entry name" value="CRISPR SYSTEM CMS ENDORIBONUCLEASE CSM3"/>
    <property type="match status" value="1"/>
</dbReference>
<accession>A0A2J6X469</accession>
<keyword evidence="1" id="KW-0051">Antiviral defense</keyword>
<dbReference type="InterPro" id="IPR052216">
    <property type="entry name" value="CRISPR_Csm3_endoribonuclease"/>
</dbReference>
<dbReference type="PANTHER" id="PTHR35579:SF6">
    <property type="entry name" value="DUF324 DOMAIN-CONTAINING PROTEIN"/>
    <property type="match status" value="1"/>
</dbReference>
<dbReference type="EMBL" id="PNIX01000347">
    <property type="protein sequence ID" value="PMP81120.1"/>
    <property type="molecule type" value="Genomic_DNA"/>
</dbReference>
<evidence type="ECO:0000259" key="2">
    <source>
        <dbReference type="Pfam" id="PF03787"/>
    </source>
</evidence>
<dbReference type="AlphaFoldDB" id="A0A2J6X469"/>
<dbReference type="GO" id="GO:0051607">
    <property type="term" value="P:defense response to virus"/>
    <property type="evidence" value="ECO:0007669"/>
    <property type="project" value="UniProtKB-KW"/>
</dbReference>
<gene>
    <name evidence="3" type="ORF">C0175_06100</name>
</gene>
<dbReference type="Gene3D" id="2.60.40.4350">
    <property type="match status" value="1"/>
</dbReference>
<organism evidence="3 4">
    <name type="scientific">Caldisericum exile</name>
    <dbReference type="NCBI Taxonomy" id="693075"/>
    <lineage>
        <taxon>Bacteria</taxon>
        <taxon>Pseudomonadati</taxon>
        <taxon>Caldisericota/Cryosericota group</taxon>
        <taxon>Caldisericota</taxon>
        <taxon>Caldisericia</taxon>
        <taxon>Caldisericales</taxon>
        <taxon>Caldisericaceae</taxon>
        <taxon>Caldisericum</taxon>
    </lineage>
</organism>
<feature type="domain" description="CRISPR type III-associated protein" evidence="2">
    <location>
        <begin position="7"/>
        <end position="158"/>
    </location>
</feature>
<reference evidence="3 4" key="1">
    <citation type="submission" date="2018-01" db="EMBL/GenBank/DDBJ databases">
        <title>Metagenomic assembled genomes from two thermal pools in the Uzon Caldera, Kamchatka, Russia.</title>
        <authorList>
            <person name="Wilkins L."/>
            <person name="Ettinger C."/>
        </authorList>
    </citation>
    <scope>NUCLEOTIDE SEQUENCE [LARGE SCALE GENOMIC DNA]</scope>
    <source>
        <strain evidence="3">ARK-10</strain>
    </source>
</reference>
<name>A0A2J6X469_9BACT</name>
<evidence type="ECO:0000256" key="1">
    <source>
        <dbReference type="ARBA" id="ARBA00023118"/>
    </source>
</evidence>